<dbReference type="Gramene" id="Os06t0567950-00">
    <property type="protein sequence ID" value="Os06t0567950-00"/>
    <property type="gene ID" value="Os06g0567950"/>
</dbReference>
<feature type="compositionally biased region" description="Basic and acidic residues" evidence="1">
    <location>
        <begin position="23"/>
        <end position="35"/>
    </location>
</feature>
<dbReference type="Proteomes" id="UP000059680">
    <property type="component" value="Chromosome 6"/>
</dbReference>
<sequence length="548" mass="60430">MGMLRRSSWRRRRRRRQRRCRGERRGGRPGDEAARHGVLGHVELVHPVLPLDEDDAHAHVEVRLDVAVERPRAGVVGDEPKRRPPVREDHRRVPQRRVGGVEPRRVRRRVVPAVAVAEHPEVVAVEVPRVRLAHLLPQHVGVLEHHVHHAAVSQPEHPVARRRRVVRRRPHHVVVLRERRRRLAGRVERAVLEAVVEGAQVRRRRQRQGHVVDGPPVAPVHEVLRVEQDDLPVGGRRRRPVGVLARPDAVGEGLAALCVVPRRRHGGLAGGQLERRRRRVAVAVAEDGERRHRLGVAPPDADGDPVARRLLVGLEEDGVALAGVDVDVVDHERLHVVPVGLHHRHLVPLNLDVEERKGGGAGDPKAVSLPLLDIEHDRGALAPGAVRPALAPPQALLLVAAHLLVVDAGLHVLVEELLKALPRWPQRALELSSPIDQDRLGLADPLEVPVLAVESGGLGVDVLVPPVAEEHHGELAAVVVLVAERLGLLRRVEDDEGTVQARGALHPEVAVVEVGARLVGDELVDERLARVHCALGYRCRPVRPRLPV</sequence>
<accession>A0A0P0WY21</accession>
<evidence type="ECO:0000256" key="1">
    <source>
        <dbReference type="SAM" id="MobiDB-lite"/>
    </source>
</evidence>
<feature type="region of interest" description="Disordered" evidence="1">
    <location>
        <begin position="1"/>
        <end position="36"/>
    </location>
</feature>
<keyword evidence="3" id="KW-1185">Reference proteome</keyword>
<dbReference type="AlphaFoldDB" id="A0A0P0WY21"/>
<feature type="compositionally biased region" description="Basic residues" evidence="1">
    <location>
        <begin position="7"/>
        <end position="22"/>
    </location>
</feature>
<dbReference type="PaxDb" id="39947-A0A0P0WY21"/>
<gene>
    <name evidence="2" type="ordered locus">Os06g0567950</name>
    <name evidence="2" type="ORF">OSNPB_060567950</name>
</gene>
<organism evidence="2 3">
    <name type="scientific">Oryza sativa subsp. japonica</name>
    <name type="common">Rice</name>
    <dbReference type="NCBI Taxonomy" id="39947"/>
    <lineage>
        <taxon>Eukaryota</taxon>
        <taxon>Viridiplantae</taxon>
        <taxon>Streptophyta</taxon>
        <taxon>Embryophyta</taxon>
        <taxon>Tracheophyta</taxon>
        <taxon>Spermatophyta</taxon>
        <taxon>Magnoliopsida</taxon>
        <taxon>Liliopsida</taxon>
        <taxon>Poales</taxon>
        <taxon>Poaceae</taxon>
        <taxon>BOP clade</taxon>
        <taxon>Oryzoideae</taxon>
        <taxon>Oryzeae</taxon>
        <taxon>Oryzinae</taxon>
        <taxon>Oryza</taxon>
        <taxon>Oryza sativa</taxon>
    </lineage>
</organism>
<protein>
    <submittedName>
        <fullName evidence="2">Os06g0567950 protein</fullName>
    </submittedName>
</protein>
<reference evidence="2 3" key="2">
    <citation type="journal article" date="2013" name="Plant Cell Physiol.">
        <title>Rice Annotation Project Database (RAP-DB): an integrative and interactive database for rice genomics.</title>
        <authorList>
            <person name="Sakai H."/>
            <person name="Lee S.S."/>
            <person name="Tanaka T."/>
            <person name="Numa H."/>
            <person name="Kim J."/>
            <person name="Kawahara Y."/>
            <person name="Wakimoto H."/>
            <person name="Yang C.C."/>
            <person name="Iwamoto M."/>
            <person name="Abe T."/>
            <person name="Yamada Y."/>
            <person name="Muto A."/>
            <person name="Inokuchi H."/>
            <person name="Ikemura T."/>
            <person name="Matsumoto T."/>
            <person name="Sasaki T."/>
            <person name="Itoh T."/>
        </authorList>
    </citation>
    <scope>NUCLEOTIDE SEQUENCE [LARGE SCALE GENOMIC DNA]</scope>
    <source>
        <strain evidence="3">cv. Nipponbare</strain>
    </source>
</reference>
<dbReference type="InParanoid" id="A0A0P0WY21"/>
<evidence type="ECO:0000313" key="2">
    <source>
        <dbReference type="EMBL" id="BAS98295.1"/>
    </source>
</evidence>
<proteinExistence type="predicted"/>
<reference evidence="2 3" key="3">
    <citation type="journal article" date="2013" name="Rice">
        <title>Improvement of the Oryza sativa Nipponbare reference genome using next generation sequence and optical map data.</title>
        <authorList>
            <person name="Kawahara Y."/>
            <person name="de la Bastide M."/>
            <person name="Hamilton J.P."/>
            <person name="Kanamori H."/>
            <person name="McCombie W.R."/>
            <person name="Ouyang S."/>
            <person name="Schwartz D.C."/>
            <person name="Tanaka T."/>
            <person name="Wu J."/>
            <person name="Zhou S."/>
            <person name="Childs K.L."/>
            <person name="Davidson R.M."/>
            <person name="Lin H."/>
            <person name="Quesada-Ocampo L."/>
            <person name="Vaillancourt B."/>
            <person name="Sakai H."/>
            <person name="Lee S.S."/>
            <person name="Kim J."/>
            <person name="Numa H."/>
            <person name="Itoh T."/>
            <person name="Buell C.R."/>
            <person name="Matsumoto T."/>
        </authorList>
    </citation>
    <scope>NUCLEOTIDE SEQUENCE [LARGE SCALE GENOMIC DNA]</scope>
    <source>
        <strain evidence="3">cv. Nipponbare</strain>
    </source>
</reference>
<feature type="region of interest" description="Disordered" evidence="1">
    <location>
        <begin position="75"/>
        <end position="98"/>
    </location>
</feature>
<dbReference type="EMBL" id="AP014962">
    <property type="protein sequence ID" value="BAS98295.1"/>
    <property type="molecule type" value="Genomic_DNA"/>
</dbReference>
<reference evidence="3" key="1">
    <citation type="journal article" date="2005" name="Nature">
        <title>The map-based sequence of the rice genome.</title>
        <authorList>
            <consortium name="International rice genome sequencing project (IRGSP)"/>
            <person name="Matsumoto T."/>
            <person name="Wu J."/>
            <person name="Kanamori H."/>
            <person name="Katayose Y."/>
            <person name="Fujisawa M."/>
            <person name="Namiki N."/>
            <person name="Mizuno H."/>
            <person name="Yamamoto K."/>
            <person name="Antonio B.A."/>
            <person name="Baba T."/>
            <person name="Sakata K."/>
            <person name="Nagamura Y."/>
            <person name="Aoki H."/>
            <person name="Arikawa K."/>
            <person name="Arita K."/>
            <person name="Bito T."/>
            <person name="Chiden Y."/>
            <person name="Fujitsuka N."/>
            <person name="Fukunaka R."/>
            <person name="Hamada M."/>
            <person name="Harada C."/>
            <person name="Hayashi A."/>
            <person name="Hijishita S."/>
            <person name="Honda M."/>
            <person name="Hosokawa S."/>
            <person name="Ichikawa Y."/>
            <person name="Idonuma A."/>
            <person name="Iijima M."/>
            <person name="Ikeda M."/>
            <person name="Ikeno M."/>
            <person name="Ito K."/>
            <person name="Ito S."/>
            <person name="Ito T."/>
            <person name="Ito Y."/>
            <person name="Ito Y."/>
            <person name="Iwabuchi A."/>
            <person name="Kamiya K."/>
            <person name="Karasawa W."/>
            <person name="Kurita K."/>
            <person name="Katagiri S."/>
            <person name="Kikuta A."/>
            <person name="Kobayashi H."/>
            <person name="Kobayashi N."/>
            <person name="Machita K."/>
            <person name="Maehara T."/>
            <person name="Masukawa M."/>
            <person name="Mizubayashi T."/>
            <person name="Mukai Y."/>
            <person name="Nagasaki H."/>
            <person name="Nagata Y."/>
            <person name="Naito S."/>
            <person name="Nakashima M."/>
            <person name="Nakama Y."/>
            <person name="Nakamichi Y."/>
            <person name="Nakamura M."/>
            <person name="Meguro A."/>
            <person name="Negishi M."/>
            <person name="Ohta I."/>
            <person name="Ohta T."/>
            <person name="Okamoto M."/>
            <person name="Ono N."/>
            <person name="Saji S."/>
            <person name="Sakaguchi M."/>
            <person name="Sakai K."/>
            <person name="Shibata M."/>
            <person name="Shimokawa T."/>
            <person name="Song J."/>
            <person name="Takazaki Y."/>
            <person name="Terasawa K."/>
            <person name="Tsugane M."/>
            <person name="Tsuji K."/>
            <person name="Ueda S."/>
            <person name="Waki K."/>
            <person name="Yamagata H."/>
            <person name="Yamamoto M."/>
            <person name="Yamamoto S."/>
            <person name="Yamane H."/>
            <person name="Yoshiki S."/>
            <person name="Yoshihara R."/>
            <person name="Yukawa K."/>
            <person name="Zhong H."/>
            <person name="Yano M."/>
            <person name="Yuan Q."/>
            <person name="Ouyang S."/>
            <person name="Liu J."/>
            <person name="Jones K.M."/>
            <person name="Gansberger K."/>
            <person name="Moffat K."/>
            <person name="Hill J."/>
            <person name="Bera J."/>
            <person name="Fadrosh D."/>
            <person name="Jin S."/>
            <person name="Johri S."/>
            <person name="Kim M."/>
            <person name="Overton L."/>
            <person name="Reardon M."/>
            <person name="Tsitrin T."/>
            <person name="Vuong H."/>
            <person name="Weaver B."/>
            <person name="Ciecko A."/>
            <person name="Tallon L."/>
            <person name="Jackson J."/>
            <person name="Pai G."/>
            <person name="Aken S.V."/>
            <person name="Utterback T."/>
            <person name="Reidmuller S."/>
            <person name="Feldblyum T."/>
            <person name="Hsiao J."/>
            <person name="Zismann V."/>
            <person name="Iobst S."/>
            <person name="de Vazeille A.R."/>
            <person name="Buell C.R."/>
            <person name="Ying K."/>
            <person name="Li Y."/>
            <person name="Lu T."/>
            <person name="Huang Y."/>
            <person name="Zhao Q."/>
            <person name="Feng Q."/>
            <person name="Zhang L."/>
            <person name="Zhu J."/>
            <person name="Weng Q."/>
            <person name="Mu J."/>
            <person name="Lu Y."/>
            <person name="Fan D."/>
            <person name="Liu Y."/>
            <person name="Guan J."/>
            <person name="Zhang Y."/>
            <person name="Yu S."/>
            <person name="Liu X."/>
            <person name="Zhang Y."/>
            <person name="Hong G."/>
            <person name="Han B."/>
            <person name="Choisne N."/>
            <person name="Demange N."/>
            <person name="Orjeda G."/>
            <person name="Samain S."/>
            <person name="Cattolico L."/>
            <person name="Pelletier E."/>
            <person name="Couloux A."/>
            <person name="Segurens B."/>
            <person name="Wincker P."/>
            <person name="D'Hont A."/>
            <person name="Scarpelli C."/>
            <person name="Weissenbach J."/>
            <person name="Salanoubat M."/>
            <person name="Quetier F."/>
            <person name="Yu Y."/>
            <person name="Kim H.R."/>
            <person name="Rambo T."/>
            <person name="Currie J."/>
            <person name="Collura K."/>
            <person name="Luo M."/>
            <person name="Yang T."/>
            <person name="Ammiraju J.S.S."/>
            <person name="Engler F."/>
            <person name="Soderlund C."/>
            <person name="Wing R.A."/>
            <person name="Palmer L.E."/>
            <person name="de la Bastide M."/>
            <person name="Spiegel L."/>
            <person name="Nascimento L."/>
            <person name="Zutavern T."/>
            <person name="O'Shaughnessy A."/>
            <person name="Dike S."/>
            <person name="Dedhia N."/>
            <person name="Preston R."/>
            <person name="Balija V."/>
            <person name="McCombie W.R."/>
            <person name="Chow T."/>
            <person name="Chen H."/>
            <person name="Chung M."/>
            <person name="Chen C."/>
            <person name="Shaw J."/>
            <person name="Wu H."/>
            <person name="Hsiao K."/>
            <person name="Chao Y."/>
            <person name="Chu M."/>
            <person name="Cheng C."/>
            <person name="Hour A."/>
            <person name="Lee P."/>
            <person name="Lin S."/>
            <person name="Lin Y."/>
            <person name="Liou J."/>
            <person name="Liu S."/>
            <person name="Hsing Y."/>
            <person name="Raghuvanshi S."/>
            <person name="Mohanty A."/>
            <person name="Bharti A.K."/>
            <person name="Gaur A."/>
            <person name="Gupta V."/>
            <person name="Kumar D."/>
            <person name="Ravi V."/>
            <person name="Vij S."/>
            <person name="Kapur A."/>
            <person name="Khurana P."/>
            <person name="Khurana P."/>
            <person name="Khurana J.P."/>
            <person name="Tyagi A.K."/>
            <person name="Gaikwad K."/>
            <person name="Singh A."/>
            <person name="Dalal V."/>
            <person name="Srivastava S."/>
            <person name="Dixit A."/>
            <person name="Pal A.K."/>
            <person name="Ghazi I.A."/>
            <person name="Yadav M."/>
            <person name="Pandit A."/>
            <person name="Bhargava A."/>
            <person name="Sureshbabu K."/>
            <person name="Batra K."/>
            <person name="Sharma T.R."/>
            <person name="Mohapatra T."/>
            <person name="Singh N.K."/>
            <person name="Messing J."/>
            <person name="Nelson A.B."/>
            <person name="Fuks G."/>
            <person name="Kavchok S."/>
            <person name="Keizer G."/>
            <person name="Linton E."/>
            <person name="Llaca V."/>
            <person name="Song R."/>
            <person name="Tanyolac B."/>
            <person name="Young S."/>
            <person name="Ho-Il K."/>
            <person name="Hahn J.H."/>
            <person name="Sangsakoo G."/>
            <person name="Vanavichit A."/>
            <person name="de Mattos Luiz.A.T."/>
            <person name="Zimmer P.D."/>
            <person name="Malone G."/>
            <person name="Dellagostin O."/>
            <person name="de Oliveira A.C."/>
            <person name="Bevan M."/>
            <person name="Bancroft I."/>
            <person name="Minx P."/>
            <person name="Cordum H."/>
            <person name="Wilson R."/>
            <person name="Cheng Z."/>
            <person name="Jin W."/>
            <person name="Jiang J."/>
            <person name="Leong S.A."/>
            <person name="Iwama H."/>
            <person name="Gojobori T."/>
            <person name="Itoh T."/>
            <person name="Niimura Y."/>
            <person name="Fujii Y."/>
            <person name="Habara T."/>
            <person name="Sakai H."/>
            <person name="Sato Y."/>
            <person name="Wilson G."/>
            <person name="Kumar K."/>
            <person name="McCouch S."/>
            <person name="Juretic N."/>
            <person name="Hoen D."/>
            <person name="Wright S."/>
            <person name="Bruskiewich R."/>
            <person name="Bureau T."/>
            <person name="Miyao A."/>
            <person name="Hirochika H."/>
            <person name="Nishikawa T."/>
            <person name="Kadowaki K."/>
            <person name="Sugiura M."/>
            <person name="Burr B."/>
            <person name="Sasaki T."/>
        </authorList>
    </citation>
    <scope>NUCLEOTIDE SEQUENCE [LARGE SCALE GENOMIC DNA]</scope>
    <source>
        <strain evidence="3">cv. Nipponbare</strain>
    </source>
</reference>
<evidence type="ECO:0000313" key="3">
    <source>
        <dbReference type="Proteomes" id="UP000059680"/>
    </source>
</evidence>
<name>A0A0P0WY21_ORYSJ</name>
<feature type="compositionally biased region" description="Basic and acidic residues" evidence="1">
    <location>
        <begin position="75"/>
        <end position="92"/>
    </location>
</feature>